<dbReference type="SMART" id="SM00028">
    <property type="entry name" value="TPR"/>
    <property type="match status" value="2"/>
</dbReference>
<feature type="signal peptide" evidence="1">
    <location>
        <begin position="1"/>
        <end position="33"/>
    </location>
</feature>
<evidence type="ECO:0000256" key="1">
    <source>
        <dbReference type="SAM" id="SignalP"/>
    </source>
</evidence>
<protein>
    <submittedName>
        <fullName evidence="2">Tetratricopeptide repeat-containing protein</fullName>
    </submittedName>
</protein>
<gene>
    <name evidence="2" type="ORF">SAMN04488038_10480</name>
</gene>
<sequence>MTIGRIPFVKSAAGLLLAAALCLDAGVCATAQAAVVDEARLLLLNHDSDKALQLLTPHLEKQPKDYEALFLLGLAQTQQHRDKEAMAVYARLIKEQPQWPEPYNNLAALLARSGELLKARALLESAAAREPGYTKLQRNLADIYLLQAQDALSKARGAPGSDLVLEARLQLLSELTGRSVAAAGATPAVATAIPGETRVQPVSLIAPVPVLAQPDPSEWHGLLLDLLRNWRDAQLKQDAARFTALYDARYQPAAKTTHEAWASAESERLAQRKLGGLTIENLQLKIAPQGRAEARFELLALGEDGQTQRTPRRLGFALQEGRWLISSDDGAARH</sequence>
<dbReference type="SUPFAM" id="SSF48452">
    <property type="entry name" value="TPR-like"/>
    <property type="match status" value="1"/>
</dbReference>
<dbReference type="OrthoDB" id="7058953at2"/>
<dbReference type="AlphaFoldDB" id="A0A1H9DL21"/>
<organism evidence="2 3">
    <name type="scientific">Solimonas aquatica</name>
    <dbReference type="NCBI Taxonomy" id="489703"/>
    <lineage>
        <taxon>Bacteria</taxon>
        <taxon>Pseudomonadati</taxon>
        <taxon>Pseudomonadota</taxon>
        <taxon>Gammaproteobacteria</taxon>
        <taxon>Nevskiales</taxon>
        <taxon>Nevskiaceae</taxon>
        <taxon>Solimonas</taxon>
    </lineage>
</organism>
<dbReference type="Pfam" id="PF13432">
    <property type="entry name" value="TPR_16"/>
    <property type="match status" value="1"/>
</dbReference>
<dbReference type="InterPro" id="IPR019734">
    <property type="entry name" value="TPR_rpt"/>
</dbReference>
<dbReference type="InterPro" id="IPR011990">
    <property type="entry name" value="TPR-like_helical_dom_sf"/>
</dbReference>
<evidence type="ECO:0000313" key="2">
    <source>
        <dbReference type="EMBL" id="SEQ14164.1"/>
    </source>
</evidence>
<evidence type="ECO:0000313" key="3">
    <source>
        <dbReference type="Proteomes" id="UP000199233"/>
    </source>
</evidence>
<dbReference type="SUPFAM" id="SSF54427">
    <property type="entry name" value="NTF2-like"/>
    <property type="match status" value="1"/>
</dbReference>
<dbReference type="STRING" id="489703.SAMN04488038_10480"/>
<dbReference type="InterPro" id="IPR032710">
    <property type="entry name" value="NTF2-like_dom_sf"/>
</dbReference>
<accession>A0A1H9DL21</accession>
<name>A0A1H9DL21_9GAMM</name>
<keyword evidence="1" id="KW-0732">Signal</keyword>
<feature type="chain" id="PRO_5011634625" evidence="1">
    <location>
        <begin position="34"/>
        <end position="334"/>
    </location>
</feature>
<keyword evidence="3" id="KW-1185">Reference proteome</keyword>
<dbReference type="Proteomes" id="UP000199233">
    <property type="component" value="Unassembled WGS sequence"/>
</dbReference>
<proteinExistence type="predicted"/>
<dbReference type="Gene3D" id="1.25.40.10">
    <property type="entry name" value="Tetratricopeptide repeat domain"/>
    <property type="match status" value="1"/>
</dbReference>
<dbReference type="EMBL" id="FOFS01000004">
    <property type="protein sequence ID" value="SEQ14164.1"/>
    <property type="molecule type" value="Genomic_DNA"/>
</dbReference>
<reference evidence="2 3" key="1">
    <citation type="submission" date="2016-10" db="EMBL/GenBank/DDBJ databases">
        <authorList>
            <person name="de Groot N.N."/>
        </authorList>
    </citation>
    <scope>NUCLEOTIDE SEQUENCE [LARGE SCALE GENOMIC DNA]</scope>
    <source>
        <strain evidence="2 3">DSM 25927</strain>
    </source>
</reference>